<keyword evidence="2" id="KW-0548">Nucleotidyltransferase</keyword>
<evidence type="ECO:0000313" key="9">
    <source>
        <dbReference type="Proteomes" id="UP000524187"/>
    </source>
</evidence>
<dbReference type="AlphaFoldDB" id="A0A7K8N7H3"/>
<protein>
    <submittedName>
        <fullName evidence="8">IGEB protein</fullName>
    </submittedName>
</protein>
<evidence type="ECO:0000313" key="8">
    <source>
        <dbReference type="EMBL" id="NXE49199.1"/>
    </source>
</evidence>
<dbReference type="SUPFAM" id="SSF53098">
    <property type="entry name" value="Ribonuclease H-like"/>
    <property type="match status" value="1"/>
</dbReference>
<feature type="non-terminal residue" evidence="8">
    <location>
        <position position="1"/>
    </location>
</feature>
<dbReference type="GO" id="GO:0016787">
    <property type="term" value="F:hydrolase activity"/>
    <property type="evidence" value="ECO:0007669"/>
    <property type="project" value="UniProtKB-KW"/>
</dbReference>
<keyword evidence="3" id="KW-0540">Nuclease</keyword>
<evidence type="ECO:0000256" key="4">
    <source>
        <dbReference type="ARBA" id="ARBA00022759"/>
    </source>
</evidence>
<dbReference type="PANTHER" id="PTHR41694:SF3">
    <property type="entry name" value="RNA-DIRECTED DNA POLYMERASE-RELATED"/>
    <property type="match status" value="1"/>
</dbReference>
<dbReference type="InterPro" id="IPR012337">
    <property type="entry name" value="RNaseH-like_sf"/>
</dbReference>
<accession>A0A7K8N7H3</accession>
<keyword evidence="4" id="KW-0255">Endonuclease</keyword>
<keyword evidence="5" id="KW-0378">Hydrolase</keyword>
<feature type="domain" description="Integrase catalytic" evidence="7">
    <location>
        <begin position="1"/>
        <end position="85"/>
    </location>
</feature>
<keyword evidence="9" id="KW-1185">Reference proteome</keyword>
<evidence type="ECO:0000256" key="2">
    <source>
        <dbReference type="ARBA" id="ARBA00022695"/>
    </source>
</evidence>
<evidence type="ECO:0000256" key="1">
    <source>
        <dbReference type="ARBA" id="ARBA00022679"/>
    </source>
</evidence>
<evidence type="ECO:0000256" key="3">
    <source>
        <dbReference type="ARBA" id="ARBA00022722"/>
    </source>
</evidence>
<evidence type="ECO:0000256" key="6">
    <source>
        <dbReference type="ARBA" id="ARBA00022918"/>
    </source>
</evidence>
<dbReference type="GO" id="GO:0004519">
    <property type="term" value="F:endonuclease activity"/>
    <property type="evidence" value="ECO:0007669"/>
    <property type="project" value="UniProtKB-KW"/>
</dbReference>
<dbReference type="PROSITE" id="PS50994">
    <property type="entry name" value="INTEGRASE"/>
    <property type="match status" value="1"/>
</dbReference>
<dbReference type="Gene3D" id="3.30.420.10">
    <property type="entry name" value="Ribonuclease H-like superfamily/Ribonuclease H"/>
    <property type="match status" value="1"/>
</dbReference>
<organism evidence="8 9">
    <name type="scientific">Casuarius casuarius</name>
    <name type="common">Southern cassowary</name>
    <name type="synonym">Struthio casuarius</name>
    <dbReference type="NCBI Taxonomy" id="8787"/>
    <lineage>
        <taxon>Eukaryota</taxon>
        <taxon>Metazoa</taxon>
        <taxon>Chordata</taxon>
        <taxon>Craniata</taxon>
        <taxon>Vertebrata</taxon>
        <taxon>Euteleostomi</taxon>
        <taxon>Archelosauria</taxon>
        <taxon>Archosauria</taxon>
        <taxon>Dinosauria</taxon>
        <taxon>Saurischia</taxon>
        <taxon>Theropoda</taxon>
        <taxon>Coelurosauria</taxon>
        <taxon>Aves</taxon>
        <taxon>Palaeognathae</taxon>
        <taxon>Casuariiformes</taxon>
        <taxon>Casuariidae</taxon>
        <taxon>Casuarius</taxon>
    </lineage>
</organism>
<name>A0A7K8N7H3_CASCA</name>
<dbReference type="GO" id="GO:0035613">
    <property type="term" value="F:RNA stem-loop binding"/>
    <property type="evidence" value="ECO:0007669"/>
    <property type="project" value="TreeGrafter"/>
</dbReference>
<dbReference type="GO" id="GO:0015074">
    <property type="term" value="P:DNA integration"/>
    <property type="evidence" value="ECO:0007669"/>
    <property type="project" value="InterPro"/>
</dbReference>
<dbReference type="Proteomes" id="UP000524187">
    <property type="component" value="Unassembled WGS sequence"/>
</dbReference>
<reference evidence="8 9" key="1">
    <citation type="submission" date="2019-09" db="EMBL/GenBank/DDBJ databases">
        <title>Bird 10,000 Genomes (B10K) Project - Family phase.</title>
        <authorList>
            <person name="Zhang G."/>
        </authorList>
    </citation>
    <scope>NUCLEOTIDE SEQUENCE [LARGE SCALE GENOMIC DNA]</scope>
    <source>
        <strain evidence="8">B10K-LSUMZ-50683</strain>
        <tissue evidence="8">Muscle</tissue>
    </source>
</reference>
<dbReference type="EMBL" id="VWPT01000048">
    <property type="protein sequence ID" value="NXE49199.1"/>
    <property type="molecule type" value="Genomic_DNA"/>
</dbReference>
<dbReference type="InterPro" id="IPR036397">
    <property type="entry name" value="RNaseH_sf"/>
</dbReference>
<keyword evidence="6" id="KW-0695">RNA-directed DNA polymerase</keyword>
<feature type="non-terminal residue" evidence="8">
    <location>
        <position position="101"/>
    </location>
</feature>
<dbReference type="GO" id="GO:0003964">
    <property type="term" value="F:RNA-directed DNA polymerase activity"/>
    <property type="evidence" value="ECO:0007669"/>
    <property type="project" value="UniProtKB-KW"/>
</dbReference>
<keyword evidence="1" id="KW-0808">Transferase</keyword>
<dbReference type="PANTHER" id="PTHR41694">
    <property type="entry name" value="ENDOGENOUS RETROVIRUS GROUP K MEMBER POL PROTEIN"/>
    <property type="match status" value="1"/>
</dbReference>
<gene>
    <name evidence="8" type="primary">Iap</name>
    <name evidence="8" type="ORF">CASCAS_R15396</name>
</gene>
<evidence type="ECO:0000259" key="7">
    <source>
        <dbReference type="PROSITE" id="PS50994"/>
    </source>
</evidence>
<dbReference type="InterPro" id="IPR001584">
    <property type="entry name" value="Integrase_cat-core"/>
</dbReference>
<sequence length="101" mass="11280">ISHVTGIPHSPTGQAIVERAHRTLKEMLQKQKGGMALGTPSERLAKALYVLNFLNRWTEGEPAMLKHFNSLSEGLRPVPQQEKAQVLVKNLAINQWEGPYP</sequence>
<proteinExistence type="predicted"/>
<evidence type="ECO:0000256" key="5">
    <source>
        <dbReference type="ARBA" id="ARBA00022801"/>
    </source>
</evidence>
<comment type="caution">
    <text evidence="8">The sequence shown here is derived from an EMBL/GenBank/DDBJ whole genome shotgun (WGS) entry which is preliminary data.</text>
</comment>